<keyword evidence="2" id="KW-1185">Reference proteome</keyword>
<comment type="caution">
    <text evidence="1">The sequence shown here is derived from an EMBL/GenBank/DDBJ whole genome shotgun (WGS) entry which is preliminary data.</text>
</comment>
<name>A0AAV4DG46_9GAST</name>
<organism evidence="1 2">
    <name type="scientific">Plakobranchus ocellatus</name>
    <dbReference type="NCBI Taxonomy" id="259542"/>
    <lineage>
        <taxon>Eukaryota</taxon>
        <taxon>Metazoa</taxon>
        <taxon>Spiralia</taxon>
        <taxon>Lophotrochozoa</taxon>
        <taxon>Mollusca</taxon>
        <taxon>Gastropoda</taxon>
        <taxon>Heterobranchia</taxon>
        <taxon>Euthyneura</taxon>
        <taxon>Panpulmonata</taxon>
        <taxon>Sacoglossa</taxon>
        <taxon>Placobranchoidea</taxon>
        <taxon>Plakobranchidae</taxon>
        <taxon>Plakobranchus</taxon>
    </lineage>
</organism>
<dbReference type="EMBL" id="BLXT01007857">
    <property type="protein sequence ID" value="GFO43136.1"/>
    <property type="molecule type" value="Genomic_DNA"/>
</dbReference>
<evidence type="ECO:0000313" key="2">
    <source>
        <dbReference type="Proteomes" id="UP000735302"/>
    </source>
</evidence>
<evidence type="ECO:0000313" key="1">
    <source>
        <dbReference type="EMBL" id="GFO43136.1"/>
    </source>
</evidence>
<reference evidence="1 2" key="1">
    <citation type="journal article" date="2021" name="Elife">
        <title>Chloroplast acquisition without the gene transfer in kleptoplastic sea slugs, Plakobranchus ocellatus.</title>
        <authorList>
            <person name="Maeda T."/>
            <person name="Takahashi S."/>
            <person name="Yoshida T."/>
            <person name="Shimamura S."/>
            <person name="Takaki Y."/>
            <person name="Nagai Y."/>
            <person name="Toyoda A."/>
            <person name="Suzuki Y."/>
            <person name="Arimoto A."/>
            <person name="Ishii H."/>
            <person name="Satoh N."/>
            <person name="Nishiyama T."/>
            <person name="Hasebe M."/>
            <person name="Maruyama T."/>
            <person name="Minagawa J."/>
            <person name="Obokata J."/>
            <person name="Shigenobu S."/>
        </authorList>
    </citation>
    <scope>NUCLEOTIDE SEQUENCE [LARGE SCALE GENOMIC DNA]</scope>
</reference>
<accession>A0AAV4DG46</accession>
<dbReference type="Proteomes" id="UP000735302">
    <property type="component" value="Unassembled WGS sequence"/>
</dbReference>
<dbReference type="AlphaFoldDB" id="A0AAV4DG46"/>
<gene>
    <name evidence="1" type="ORF">PoB_006964100</name>
</gene>
<proteinExistence type="predicted"/>
<sequence length="99" mass="11194">MSLKVSQTSNLKRRYAAQVSVGVAPSPGHMQSMMWGPHWSYLASPCVLAELVERGRLEQGHRPEGHKERKYNLLVDIGHYKDQNYSSATNHTNHVAPLR</sequence>
<protein>
    <submittedName>
        <fullName evidence="1">Uncharacterized protein</fullName>
    </submittedName>
</protein>